<keyword evidence="16" id="KW-0413">Isomerase</keyword>
<keyword evidence="6" id="KW-1017">Isopeptide bond</keyword>
<dbReference type="RefSeq" id="XP_004642069.1">
    <property type="nucleotide sequence ID" value="XM_004642012.2"/>
</dbReference>
<feature type="domain" description="B box-type" evidence="26">
    <location>
        <begin position="86"/>
        <end position="127"/>
    </location>
</feature>
<dbReference type="GO" id="GO:0008270">
    <property type="term" value="F:zinc ion binding"/>
    <property type="evidence" value="ECO:0007669"/>
    <property type="project" value="UniProtKB-KW"/>
</dbReference>
<protein>
    <recommendedName>
        <fullName evidence="18">Peptidyl-prolyl cis-trans isomerase A</fullName>
        <ecNumber evidence="4">5.2.1.8</ecNumber>
    </recommendedName>
    <alternativeName>
        <fullName evidence="20">Cyclophilin A</fullName>
    </alternativeName>
    <alternativeName>
        <fullName evidence="21">Cyclosporin A-binding protein</fullName>
    </alternativeName>
    <alternativeName>
        <fullName evidence="19">Rotamase A</fullName>
    </alternativeName>
</protein>
<keyword evidence="27" id="KW-1185">Reference proteome</keyword>
<dbReference type="SMART" id="SM00184">
    <property type="entry name" value="RING"/>
    <property type="match status" value="1"/>
</dbReference>
<dbReference type="GO" id="GO:0005576">
    <property type="term" value="C:extracellular region"/>
    <property type="evidence" value="ECO:0007669"/>
    <property type="project" value="UniProtKB-SubCell"/>
</dbReference>
<name>A0A6P3F9V8_OCTDE</name>
<organism evidence="27 28">
    <name type="scientific">Octodon degus</name>
    <name type="common">Degu</name>
    <name type="synonym">Sciurus degus</name>
    <dbReference type="NCBI Taxonomy" id="10160"/>
    <lineage>
        <taxon>Eukaryota</taxon>
        <taxon>Metazoa</taxon>
        <taxon>Chordata</taxon>
        <taxon>Craniata</taxon>
        <taxon>Vertebrata</taxon>
        <taxon>Euteleostomi</taxon>
        <taxon>Mammalia</taxon>
        <taxon>Eutheria</taxon>
        <taxon>Euarchontoglires</taxon>
        <taxon>Glires</taxon>
        <taxon>Rodentia</taxon>
        <taxon>Hystricomorpha</taxon>
        <taxon>Octodontidae</taxon>
        <taxon>Octodon</taxon>
    </lineage>
</organism>
<evidence type="ECO:0000259" key="24">
    <source>
        <dbReference type="PROSITE" id="PS50072"/>
    </source>
</evidence>
<dbReference type="PROSITE" id="PS50119">
    <property type="entry name" value="ZF_BBOX"/>
    <property type="match status" value="1"/>
</dbReference>
<dbReference type="PROSITE" id="PS50089">
    <property type="entry name" value="ZF_RING_2"/>
    <property type="match status" value="1"/>
</dbReference>
<keyword evidence="5" id="KW-0963">Cytoplasm</keyword>
<keyword evidence="9" id="KW-0053">Apoptosis</keyword>
<keyword evidence="8" id="KW-0597">Phosphoprotein</keyword>
<evidence type="ECO:0000256" key="7">
    <source>
        <dbReference type="ARBA" id="ARBA00022525"/>
    </source>
</evidence>
<dbReference type="InterPro" id="IPR001841">
    <property type="entry name" value="Znf_RING"/>
</dbReference>
<dbReference type="PANTHER" id="PTHR11071:SF490">
    <property type="entry name" value="PEPTIDYL-PROLYL CIS-TRANS ISOMERASE A"/>
    <property type="match status" value="1"/>
</dbReference>
<dbReference type="PROSITE" id="PS50072">
    <property type="entry name" value="CSA_PPIASE_2"/>
    <property type="match status" value="1"/>
</dbReference>
<dbReference type="OrthoDB" id="654191at2759"/>
<accession>A0A6P3F9V8</accession>
<dbReference type="InterPro" id="IPR002130">
    <property type="entry name" value="Cyclophilin-type_PPIase_dom"/>
</dbReference>
<evidence type="ECO:0000256" key="16">
    <source>
        <dbReference type="ARBA" id="ARBA00023235"/>
    </source>
</evidence>
<evidence type="ECO:0000259" key="26">
    <source>
        <dbReference type="PROSITE" id="PS50119"/>
    </source>
</evidence>
<dbReference type="SUPFAM" id="SSF57850">
    <property type="entry name" value="RING/U-box"/>
    <property type="match status" value="1"/>
</dbReference>
<evidence type="ECO:0000256" key="3">
    <source>
        <dbReference type="ARBA" id="ARBA00004613"/>
    </source>
</evidence>
<keyword evidence="14" id="KW-0007">Acetylation</keyword>
<feature type="domain" description="RING-type" evidence="25">
    <location>
        <begin position="15"/>
        <end position="58"/>
    </location>
</feature>
<dbReference type="AlphaFoldDB" id="A0A6P3F9V8"/>
<evidence type="ECO:0000256" key="5">
    <source>
        <dbReference type="ARBA" id="ARBA00022490"/>
    </source>
</evidence>
<evidence type="ECO:0000256" key="12">
    <source>
        <dbReference type="ARBA" id="ARBA00022833"/>
    </source>
</evidence>
<evidence type="ECO:0000256" key="19">
    <source>
        <dbReference type="ARBA" id="ARBA00041927"/>
    </source>
</evidence>
<dbReference type="InterPro" id="IPR013083">
    <property type="entry name" value="Znf_RING/FYVE/PHD"/>
</dbReference>
<dbReference type="GO" id="GO:0006915">
    <property type="term" value="P:apoptotic process"/>
    <property type="evidence" value="ECO:0007669"/>
    <property type="project" value="UniProtKB-KW"/>
</dbReference>
<evidence type="ECO:0000256" key="20">
    <source>
        <dbReference type="ARBA" id="ARBA00042505"/>
    </source>
</evidence>
<keyword evidence="11 22" id="KW-0863">Zinc-finger</keyword>
<feature type="domain" description="PPIase cyclophilin-type" evidence="24">
    <location>
        <begin position="305"/>
        <end position="461"/>
    </location>
</feature>
<dbReference type="FunFam" id="2.40.100.10:FF:000011">
    <property type="entry name" value="Peptidyl-prolyl cis-trans isomerase A"/>
    <property type="match status" value="1"/>
</dbReference>
<evidence type="ECO:0000256" key="6">
    <source>
        <dbReference type="ARBA" id="ARBA00022499"/>
    </source>
</evidence>
<dbReference type="InterPro" id="IPR017907">
    <property type="entry name" value="Znf_RING_CS"/>
</dbReference>
<feature type="coiled-coil region" evidence="23">
    <location>
        <begin position="127"/>
        <end position="220"/>
    </location>
</feature>
<dbReference type="InterPro" id="IPR000315">
    <property type="entry name" value="Znf_B-box"/>
</dbReference>
<reference evidence="28" key="1">
    <citation type="submission" date="2025-08" db="UniProtKB">
        <authorList>
            <consortium name="RefSeq"/>
        </authorList>
    </citation>
    <scope>IDENTIFICATION</scope>
</reference>
<dbReference type="Gene3D" id="2.40.100.10">
    <property type="entry name" value="Cyclophilin-like"/>
    <property type="match status" value="1"/>
</dbReference>
<keyword evidence="15" id="KW-0697">Rotamase</keyword>
<sequence>MASEVLENVKEAVTCPICLELMREAVSINCGHSFCKHCITSNYESTEHEGVGHCPVCRIMYQFENLRPSRHVVNIVESLGKLPLTPKIDLCSLHGEKLLLFCKQDEDVICWLCERSQKHRGHCTLLMEDAERKYRRTLQEMLEKLTQDEKEFKKWEAHIEEERTSWKKQIQEEMQNVQDEFTKMRNILDSEEKEHLQKLKQEEENALKVLAESEKQLARDAQSVRELISDVQRRLQASAMAMLQGVKDTIERSKSLTVQKPRICPKRQKMVFQAPDLRQYLQSHQDASIHPLSHLLPTVDTPTVFFDIAADGEPLGRIFFELFAEIVPKTVENFRALSTGEKGFGYKGSCFHRIIPRFICQGGDFTRHDGTGSKSIYGEKFDDENFILKHTGPGILSMANAGPNTNGSQFFICTTKLEWLDGKHVVFGKVKEGMNTVEAMERFGSRNGKTSKKIVIVDCGQL</sequence>
<evidence type="ECO:0000256" key="13">
    <source>
        <dbReference type="ARBA" id="ARBA00022843"/>
    </source>
</evidence>
<dbReference type="InterPro" id="IPR029000">
    <property type="entry name" value="Cyclophilin-like_dom_sf"/>
</dbReference>
<keyword evidence="13" id="KW-0832">Ubl conjugation</keyword>
<evidence type="ECO:0000256" key="4">
    <source>
        <dbReference type="ARBA" id="ARBA00013194"/>
    </source>
</evidence>
<evidence type="ECO:0000256" key="1">
    <source>
        <dbReference type="ARBA" id="ARBA00000971"/>
    </source>
</evidence>
<evidence type="ECO:0000256" key="9">
    <source>
        <dbReference type="ARBA" id="ARBA00022703"/>
    </source>
</evidence>
<evidence type="ECO:0000256" key="23">
    <source>
        <dbReference type="SAM" id="Coils"/>
    </source>
</evidence>
<dbReference type="Pfam" id="PF00643">
    <property type="entry name" value="zf-B_box"/>
    <property type="match status" value="1"/>
</dbReference>
<dbReference type="Proteomes" id="UP000515203">
    <property type="component" value="Unplaced"/>
</dbReference>
<dbReference type="GO" id="GO:0003755">
    <property type="term" value="F:peptidyl-prolyl cis-trans isomerase activity"/>
    <property type="evidence" value="ECO:0007669"/>
    <property type="project" value="UniProtKB-KW"/>
</dbReference>
<evidence type="ECO:0000256" key="15">
    <source>
        <dbReference type="ARBA" id="ARBA00023110"/>
    </source>
</evidence>
<dbReference type="PROSITE" id="PS00170">
    <property type="entry name" value="CSA_PPIASE_1"/>
    <property type="match status" value="1"/>
</dbReference>
<dbReference type="Pfam" id="PF15227">
    <property type="entry name" value="zf-C3HC4_4"/>
    <property type="match status" value="1"/>
</dbReference>
<dbReference type="PROSITE" id="PS00518">
    <property type="entry name" value="ZF_RING_1"/>
    <property type="match status" value="1"/>
</dbReference>
<dbReference type="GeneID" id="101581987"/>
<comment type="catalytic activity">
    <reaction evidence="1">
        <text>[protein]-peptidylproline (omega=180) = [protein]-peptidylproline (omega=0)</text>
        <dbReference type="Rhea" id="RHEA:16237"/>
        <dbReference type="Rhea" id="RHEA-COMP:10747"/>
        <dbReference type="Rhea" id="RHEA-COMP:10748"/>
        <dbReference type="ChEBI" id="CHEBI:83833"/>
        <dbReference type="ChEBI" id="CHEBI:83834"/>
        <dbReference type="EC" id="5.2.1.8"/>
    </reaction>
</comment>
<evidence type="ECO:0000256" key="10">
    <source>
        <dbReference type="ARBA" id="ARBA00022723"/>
    </source>
</evidence>
<proteinExistence type="inferred from homology"/>
<dbReference type="SUPFAM" id="SSF57845">
    <property type="entry name" value="B-box zinc-binding domain"/>
    <property type="match status" value="1"/>
</dbReference>
<dbReference type="Pfam" id="PF00160">
    <property type="entry name" value="Pro_isomerase"/>
    <property type="match status" value="1"/>
</dbReference>
<evidence type="ECO:0000313" key="28">
    <source>
        <dbReference type="RefSeq" id="XP_004642069.1"/>
    </source>
</evidence>
<dbReference type="GO" id="GO:0005737">
    <property type="term" value="C:cytoplasm"/>
    <property type="evidence" value="ECO:0007669"/>
    <property type="project" value="UniProtKB-SubCell"/>
</dbReference>
<dbReference type="Gene3D" id="3.30.40.10">
    <property type="entry name" value="Zinc/RING finger domain, C3HC4 (zinc finger)"/>
    <property type="match status" value="1"/>
</dbReference>
<dbReference type="SUPFAM" id="SSF50891">
    <property type="entry name" value="Cyclophilin-like"/>
    <property type="match status" value="1"/>
</dbReference>
<evidence type="ECO:0000313" key="27">
    <source>
        <dbReference type="Proteomes" id="UP000515203"/>
    </source>
</evidence>
<dbReference type="InParanoid" id="A0A6P3F9V8"/>
<evidence type="ECO:0000256" key="17">
    <source>
        <dbReference type="ARBA" id="ARBA00037940"/>
    </source>
</evidence>
<comment type="subcellular location">
    <subcellularLocation>
        <location evidence="2">Cytoplasm</location>
    </subcellularLocation>
    <subcellularLocation>
        <location evidence="3">Secreted</location>
    </subcellularLocation>
</comment>
<dbReference type="CDD" id="cd01926">
    <property type="entry name" value="cyclophilin_ABH_like"/>
    <property type="match status" value="1"/>
</dbReference>
<comment type="similarity">
    <text evidence="17">Belongs to the cyclophilin-type PPIase family. PPIase A subfamily.</text>
</comment>
<gene>
    <name evidence="28" type="primary">LOC101581987</name>
</gene>
<dbReference type="InterPro" id="IPR020892">
    <property type="entry name" value="Cyclophilin-type_PPIase_CS"/>
</dbReference>
<dbReference type="PRINTS" id="PR00153">
    <property type="entry name" value="CSAPPISMRASE"/>
</dbReference>
<keyword evidence="12" id="KW-0862">Zinc</keyword>
<dbReference type="GO" id="GO:0006457">
    <property type="term" value="P:protein folding"/>
    <property type="evidence" value="ECO:0007669"/>
    <property type="project" value="InterPro"/>
</dbReference>
<evidence type="ECO:0000256" key="14">
    <source>
        <dbReference type="ARBA" id="ARBA00022990"/>
    </source>
</evidence>
<evidence type="ECO:0000256" key="2">
    <source>
        <dbReference type="ARBA" id="ARBA00004496"/>
    </source>
</evidence>
<evidence type="ECO:0000256" key="11">
    <source>
        <dbReference type="ARBA" id="ARBA00022771"/>
    </source>
</evidence>
<evidence type="ECO:0000256" key="8">
    <source>
        <dbReference type="ARBA" id="ARBA00022553"/>
    </source>
</evidence>
<keyword evidence="23" id="KW-0175">Coiled coil</keyword>
<evidence type="ECO:0000259" key="25">
    <source>
        <dbReference type="PROSITE" id="PS50089"/>
    </source>
</evidence>
<dbReference type="PANTHER" id="PTHR11071">
    <property type="entry name" value="PEPTIDYL-PROLYL CIS-TRANS ISOMERASE"/>
    <property type="match status" value="1"/>
</dbReference>
<dbReference type="GO" id="GO:0016018">
    <property type="term" value="F:cyclosporin A binding"/>
    <property type="evidence" value="ECO:0007669"/>
    <property type="project" value="TreeGrafter"/>
</dbReference>
<dbReference type="SMART" id="SM00336">
    <property type="entry name" value="BBOX"/>
    <property type="match status" value="1"/>
</dbReference>
<dbReference type="CDD" id="cd19761">
    <property type="entry name" value="Bbox2_TRIM5-like"/>
    <property type="match status" value="1"/>
</dbReference>
<dbReference type="EC" id="5.2.1.8" evidence="4"/>
<evidence type="ECO:0000256" key="18">
    <source>
        <dbReference type="ARBA" id="ARBA00040928"/>
    </source>
</evidence>
<evidence type="ECO:0000256" key="22">
    <source>
        <dbReference type="PROSITE-ProRule" id="PRU00024"/>
    </source>
</evidence>
<evidence type="ECO:0000256" key="21">
    <source>
        <dbReference type="ARBA" id="ARBA00043067"/>
    </source>
</evidence>
<dbReference type="Gene3D" id="3.30.160.60">
    <property type="entry name" value="Classic Zinc Finger"/>
    <property type="match status" value="1"/>
</dbReference>
<keyword evidence="10" id="KW-0479">Metal-binding</keyword>
<keyword evidence="7" id="KW-0964">Secreted</keyword>